<dbReference type="AlphaFoldDB" id="A0A815MRF8"/>
<dbReference type="GO" id="GO:0043007">
    <property type="term" value="P:maintenance of rDNA"/>
    <property type="evidence" value="ECO:0007669"/>
    <property type="project" value="TreeGrafter"/>
</dbReference>
<dbReference type="GO" id="GO:0006281">
    <property type="term" value="P:DNA repair"/>
    <property type="evidence" value="ECO:0007669"/>
    <property type="project" value="TreeGrafter"/>
</dbReference>
<dbReference type="Pfam" id="PF16100">
    <property type="entry name" value="RMI2"/>
    <property type="match status" value="1"/>
</dbReference>
<dbReference type="PANTHER" id="PTHR33962">
    <property type="entry name" value="RECQ-MEDIATED GENOME INSTABILITY PROTEIN 2 RMI2"/>
    <property type="match status" value="1"/>
</dbReference>
<gene>
    <name evidence="1" type="ORF">XAT740_LOCUS35453</name>
</gene>
<proteinExistence type="predicted"/>
<reference evidence="1" key="1">
    <citation type="submission" date="2021-02" db="EMBL/GenBank/DDBJ databases">
        <authorList>
            <person name="Nowell W R."/>
        </authorList>
    </citation>
    <scope>NUCLEOTIDE SEQUENCE</scope>
</reference>
<dbReference type="GO" id="GO:0033045">
    <property type="term" value="P:regulation of sister chromatid segregation"/>
    <property type="evidence" value="ECO:0007669"/>
    <property type="project" value="TreeGrafter"/>
</dbReference>
<dbReference type="GO" id="GO:0016607">
    <property type="term" value="C:nuclear speck"/>
    <property type="evidence" value="ECO:0007669"/>
    <property type="project" value="TreeGrafter"/>
</dbReference>
<organism evidence="1 2">
    <name type="scientific">Adineta ricciae</name>
    <name type="common">Rotifer</name>
    <dbReference type="NCBI Taxonomy" id="249248"/>
    <lineage>
        <taxon>Eukaryota</taxon>
        <taxon>Metazoa</taxon>
        <taxon>Spiralia</taxon>
        <taxon>Gnathifera</taxon>
        <taxon>Rotifera</taxon>
        <taxon>Eurotatoria</taxon>
        <taxon>Bdelloidea</taxon>
        <taxon>Adinetida</taxon>
        <taxon>Adinetidae</taxon>
        <taxon>Adineta</taxon>
    </lineage>
</organism>
<protein>
    <submittedName>
        <fullName evidence="1">Uncharacterized protein</fullName>
    </submittedName>
</protein>
<name>A0A815MRF8_ADIRI</name>
<keyword evidence="2" id="KW-1185">Reference proteome</keyword>
<dbReference type="GO" id="GO:2000042">
    <property type="term" value="P:negative regulation of double-strand break repair via homologous recombination"/>
    <property type="evidence" value="ECO:0007669"/>
    <property type="project" value="TreeGrafter"/>
</dbReference>
<dbReference type="InterPro" id="IPR012340">
    <property type="entry name" value="NA-bd_OB-fold"/>
</dbReference>
<dbReference type="GO" id="GO:0005829">
    <property type="term" value="C:cytosol"/>
    <property type="evidence" value="ECO:0007669"/>
    <property type="project" value="TreeGrafter"/>
</dbReference>
<dbReference type="EMBL" id="CAJNOR010003551">
    <property type="protein sequence ID" value="CAF1425018.1"/>
    <property type="molecule type" value="Genomic_DNA"/>
</dbReference>
<dbReference type="PANTHER" id="PTHR33962:SF1">
    <property type="entry name" value="RECQ-MEDIATED GENOME INSTABILITY PROTEIN 2"/>
    <property type="match status" value="1"/>
</dbReference>
<sequence length="138" mass="15824">MVGQFIDTVWRKSFIGDLRRAMSVSHDDSQWAIVRNGKTHQFQFVWVQGLCTKVDKNAGIIVIEDATGQAELKITTRVKDAWSTVEGDYVMAVGKLVNATSSDRLIIDLYKLQCFKTVTKTELQWPFEIVDITRRVYH</sequence>
<dbReference type="Gene3D" id="2.40.50.140">
    <property type="entry name" value="Nucleic acid-binding proteins"/>
    <property type="match status" value="1"/>
</dbReference>
<evidence type="ECO:0000313" key="1">
    <source>
        <dbReference type="EMBL" id="CAF1425018.1"/>
    </source>
</evidence>
<dbReference type="InterPro" id="IPR032245">
    <property type="entry name" value="RMI2"/>
</dbReference>
<dbReference type="Proteomes" id="UP000663828">
    <property type="component" value="Unassembled WGS sequence"/>
</dbReference>
<comment type="caution">
    <text evidence="1">The sequence shown here is derived from an EMBL/GenBank/DDBJ whole genome shotgun (WGS) entry which is preliminary data.</text>
</comment>
<accession>A0A815MRF8</accession>
<evidence type="ECO:0000313" key="2">
    <source>
        <dbReference type="Proteomes" id="UP000663828"/>
    </source>
</evidence>